<dbReference type="AlphaFoldDB" id="A0ABD2WSI2"/>
<name>A0ABD2WSI2_9HYME</name>
<evidence type="ECO:0000313" key="1">
    <source>
        <dbReference type="EMBL" id="KAL3395426.1"/>
    </source>
</evidence>
<organism evidence="1 2">
    <name type="scientific">Trichogramma kaykai</name>
    <dbReference type="NCBI Taxonomy" id="54128"/>
    <lineage>
        <taxon>Eukaryota</taxon>
        <taxon>Metazoa</taxon>
        <taxon>Ecdysozoa</taxon>
        <taxon>Arthropoda</taxon>
        <taxon>Hexapoda</taxon>
        <taxon>Insecta</taxon>
        <taxon>Pterygota</taxon>
        <taxon>Neoptera</taxon>
        <taxon>Endopterygota</taxon>
        <taxon>Hymenoptera</taxon>
        <taxon>Apocrita</taxon>
        <taxon>Proctotrupomorpha</taxon>
        <taxon>Chalcidoidea</taxon>
        <taxon>Trichogrammatidae</taxon>
        <taxon>Trichogramma</taxon>
    </lineage>
</organism>
<gene>
    <name evidence="1" type="ORF">TKK_010530</name>
</gene>
<evidence type="ECO:0000313" key="2">
    <source>
        <dbReference type="Proteomes" id="UP001627154"/>
    </source>
</evidence>
<reference evidence="1 2" key="1">
    <citation type="journal article" date="2024" name="bioRxiv">
        <title>A reference genome for Trichogramma kaykai: A tiny desert-dwelling parasitoid wasp with competing sex-ratio distorters.</title>
        <authorList>
            <person name="Culotta J."/>
            <person name="Lindsey A.R."/>
        </authorList>
    </citation>
    <scope>NUCLEOTIDE SEQUENCE [LARGE SCALE GENOMIC DNA]</scope>
    <source>
        <strain evidence="1 2">KSX58</strain>
    </source>
</reference>
<dbReference type="EMBL" id="JBJJXI010000082">
    <property type="protein sequence ID" value="KAL3395426.1"/>
    <property type="molecule type" value="Genomic_DNA"/>
</dbReference>
<keyword evidence="2" id="KW-1185">Reference proteome</keyword>
<accession>A0ABD2WSI2</accession>
<protein>
    <submittedName>
        <fullName evidence="1">Uncharacterized protein</fullName>
    </submittedName>
</protein>
<comment type="caution">
    <text evidence="1">The sequence shown here is derived from an EMBL/GenBank/DDBJ whole genome shotgun (WGS) entry which is preliminary data.</text>
</comment>
<dbReference type="Proteomes" id="UP001627154">
    <property type="component" value="Unassembled WGS sequence"/>
</dbReference>
<proteinExistence type="predicted"/>
<sequence length="115" mass="12895">MQAARARRGRLKLVGHTSALKFAGARTNASSSLVAQWATVEVRKKYTSEKNMLLFTAETSNERRGYIAACASLCTCDISNIRKINLNLFLALARRWKIVRQHAHSEQSINASYKP</sequence>